<dbReference type="PRINTS" id="PR00724">
    <property type="entry name" value="CRBOXYPTASEC"/>
</dbReference>
<dbReference type="GO" id="GO:0000324">
    <property type="term" value="C:fungal-type vacuole"/>
    <property type="evidence" value="ECO:0007669"/>
    <property type="project" value="TreeGrafter"/>
</dbReference>
<dbReference type="Proteomes" id="UP000246740">
    <property type="component" value="Unassembled WGS sequence"/>
</dbReference>
<dbReference type="EMBL" id="KZ819242">
    <property type="protein sequence ID" value="PWY96897.1"/>
    <property type="molecule type" value="Genomic_DNA"/>
</dbReference>
<evidence type="ECO:0000256" key="5">
    <source>
        <dbReference type="ARBA" id="ARBA00022801"/>
    </source>
</evidence>
<dbReference type="PROSITE" id="PS00131">
    <property type="entry name" value="CARBOXYPEPT_SER_SER"/>
    <property type="match status" value="1"/>
</dbReference>
<accession>A0A317XG97</accession>
<dbReference type="EC" id="3.4.16.-" evidence="7"/>
<dbReference type="GO" id="GO:0004185">
    <property type="term" value="F:serine-type carboxypeptidase activity"/>
    <property type="evidence" value="ECO:0007669"/>
    <property type="project" value="UniProtKB-UniRule"/>
</dbReference>
<dbReference type="InParanoid" id="A0A317XG97"/>
<dbReference type="PANTHER" id="PTHR11802">
    <property type="entry name" value="SERINE PROTEASE FAMILY S10 SERINE CARBOXYPEPTIDASE"/>
    <property type="match status" value="1"/>
</dbReference>
<dbReference type="OrthoDB" id="443318at2759"/>
<dbReference type="PANTHER" id="PTHR11802:SF113">
    <property type="entry name" value="SERINE CARBOXYPEPTIDASE CTSA-4.1"/>
    <property type="match status" value="1"/>
</dbReference>
<keyword evidence="3 7" id="KW-0645">Protease</keyword>
<reference evidence="8 9" key="1">
    <citation type="journal article" date="2018" name="Mol. Biol. Evol.">
        <title>Broad Genomic Sampling Reveals a Smut Pathogenic Ancestry of the Fungal Clade Ustilaginomycotina.</title>
        <authorList>
            <person name="Kijpornyongpan T."/>
            <person name="Mondo S.J."/>
            <person name="Barry K."/>
            <person name="Sandor L."/>
            <person name="Lee J."/>
            <person name="Lipzen A."/>
            <person name="Pangilinan J."/>
            <person name="LaButti K."/>
            <person name="Hainaut M."/>
            <person name="Henrissat B."/>
            <person name="Grigoriev I.V."/>
            <person name="Spatafora J.W."/>
            <person name="Aime M.C."/>
        </authorList>
    </citation>
    <scope>NUCLEOTIDE SEQUENCE [LARGE SCALE GENOMIC DNA]</scope>
    <source>
        <strain evidence="8 9">MCA 3645</strain>
    </source>
</reference>
<evidence type="ECO:0000256" key="1">
    <source>
        <dbReference type="ARBA" id="ARBA00009431"/>
    </source>
</evidence>
<gene>
    <name evidence="8" type="ORF">BCV70DRAFT_203344</name>
</gene>
<evidence type="ECO:0000313" key="8">
    <source>
        <dbReference type="EMBL" id="PWY96897.1"/>
    </source>
</evidence>
<keyword evidence="4 7" id="KW-0732">Signal</keyword>
<dbReference type="SUPFAM" id="SSF53474">
    <property type="entry name" value="alpha/beta-Hydrolases"/>
    <property type="match status" value="1"/>
</dbReference>
<evidence type="ECO:0000256" key="4">
    <source>
        <dbReference type="ARBA" id="ARBA00022729"/>
    </source>
</evidence>
<dbReference type="InterPro" id="IPR018202">
    <property type="entry name" value="Ser_caboxypep_ser_AS"/>
</dbReference>
<dbReference type="InterPro" id="IPR029058">
    <property type="entry name" value="AB_hydrolase_fold"/>
</dbReference>
<evidence type="ECO:0000256" key="6">
    <source>
        <dbReference type="ARBA" id="ARBA00023180"/>
    </source>
</evidence>
<dbReference type="Gene3D" id="1.10.287.410">
    <property type="match status" value="1"/>
</dbReference>
<evidence type="ECO:0000256" key="7">
    <source>
        <dbReference type="RuleBase" id="RU361156"/>
    </source>
</evidence>
<protein>
    <recommendedName>
        <fullName evidence="7">Carboxypeptidase</fullName>
        <ecNumber evidence="7">3.4.16.-</ecNumber>
    </recommendedName>
</protein>
<keyword evidence="5 7" id="KW-0378">Hydrolase</keyword>
<keyword evidence="2 7" id="KW-0121">Carboxypeptidase</keyword>
<proteinExistence type="inferred from homology"/>
<sequence length="551" mass="60597">MKVSLSIACVAAALAGLVDAAQIPFSLHSQNQPQASILKHPSLPAHSLRVVTPPPELCDSTVKSYSGYLDVDIDELSQHDPDTHPSVFGAALSNLKHKKKHHDKKKSNNGTMEHFYFWAFESRNDPATDPVVLWLNGGPGCSSFTGLLMELGPCNAINPNLRKGKPGTERNPWAWNANATLIFLDQPVGVGYSYVDWADKKRRAHKPPQRVYSAEAAAKDASAFLHLLAMHVGKEIIRDEKAIPSFHIAGESYAGRYIPLLANQIVEDNKAIEAHPESGLKPLPLASVLIGNGITSPKDQFPAYVDYTCTNASGSNPPLLPDSKCSLMRESIPICLTLVEKCNRKNEAGETYDTLACQAASDYCEGTLSSPYDSLKRSPYDWQHPTKYPEEDYVAAFLNDPKTKTALGVDGKGPGDKHDGVFVGCSDDVYKNFAKTGDGSRDSTWAVSNILGAGVRVLTYSGRRDFICNYLGNRAWSDNVEWQNQPQYSSQPLQPWFYGTQNSLKGGDYKHFDLLTYMIVDQAGHFVPHDQPQAAQAMFNKWLHNPGNGDF</sequence>
<dbReference type="AlphaFoldDB" id="A0A317XG97"/>
<dbReference type="STRING" id="1882483.A0A317XG97"/>
<evidence type="ECO:0000313" key="9">
    <source>
        <dbReference type="Proteomes" id="UP000246740"/>
    </source>
</evidence>
<evidence type="ECO:0000256" key="2">
    <source>
        <dbReference type="ARBA" id="ARBA00022645"/>
    </source>
</evidence>
<evidence type="ECO:0000256" key="3">
    <source>
        <dbReference type="ARBA" id="ARBA00022670"/>
    </source>
</evidence>
<dbReference type="Pfam" id="PF00450">
    <property type="entry name" value="Peptidase_S10"/>
    <property type="match status" value="1"/>
</dbReference>
<name>A0A317XG97_9BASI</name>
<feature type="signal peptide" evidence="7">
    <location>
        <begin position="1"/>
        <end position="20"/>
    </location>
</feature>
<comment type="similarity">
    <text evidence="1 7">Belongs to the peptidase S10 family.</text>
</comment>
<organism evidence="8 9">
    <name type="scientific">Testicularia cyperi</name>
    <dbReference type="NCBI Taxonomy" id="1882483"/>
    <lineage>
        <taxon>Eukaryota</taxon>
        <taxon>Fungi</taxon>
        <taxon>Dikarya</taxon>
        <taxon>Basidiomycota</taxon>
        <taxon>Ustilaginomycotina</taxon>
        <taxon>Ustilaginomycetes</taxon>
        <taxon>Ustilaginales</taxon>
        <taxon>Anthracoideaceae</taxon>
        <taxon>Testicularia</taxon>
    </lineage>
</organism>
<keyword evidence="6" id="KW-0325">Glycoprotein</keyword>
<feature type="chain" id="PRO_5016192007" description="Carboxypeptidase" evidence="7">
    <location>
        <begin position="21"/>
        <end position="551"/>
    </location>
</feature>
<keyword evidence="9" id="KW-1185">Reference proteome</keyword>
<dbReference type="GO" id="GO:0006508">
    <property type="term" value="P:proteolysis"/>
    <property type="evidence" value="ECO:0007669"/>
    <property type="project" value="UniProtKB-KW"/>
</dbReference>
<dbReference type="InterPro" id="IPR001563">
    <property type="entry name" value="Peptidase_S10"/>
</dbReference>
<dbReference type="Gene3D" id="3.40.50.1820">
    <property type="entry name" value="alpha/beta hydrolase"/>
    <property type="match status" value="1"/>
</dbReference>